<comment type="catalytic activity">
    <reaction evidence="13">
        <text>a 5'-end (N(7)-methyl 5'-triphosphoguanosine)-ribonucleoside in mRNA + H2O = N(7)-methyl-GDP + a 5'-end phospho-ribonucleoside in mRNA + 2 H(+)</text>
        <dbReference type="Rhea" id="RHEA:67484"/>
        <dbReference type="Rhea" id="RHEA-COMP:15692"/>
        <dbReference type="Rhea" id="RHEA-COMP:17167"/>
        <dbReference type="ChEBI" id="CHEBI:15377"/>
        <dbReference type="ChEBI" id="CHEBI:15378"/>
        <dbReference type="ChEBI" id="CHEBI:63714"/>
        <dbReference type="ChEBI" id="CHEBI:138282"/>
        <dbReference type="ChEBI" id="CHEBI:156461"/>
        <dbReference type="EC" id="3.6.1.62"/>
    </reaction>
    <physiologicalReaction direction="left-to-right" evidence="13">
        <dbReference type="Rhea" id="RHEA:67485"/>
    </physiologicalReaction>
</comment>
<dbReference type="PANTHER" id="PTHR23114">
    <property type="entry name" value="M7GPPPN-MRNA HYDROLASE"/>
    <property type="match status" value="1"/>
</dbReference>
<sequence>MDQPIVNIPEEVLSSLCTRFLINIPDEERNDLIRAFFQIELAHWFYIDFFRVEQQGLPNCGMKEFSKAIFKHCPFLIDHADKVDKLHAEWREYKMSVPTYGGILLDTSLTHLVMVQGFFSRTSWGFPKGKVNKEELPVQCAIREVREEIGFDVTNYIDENNYIETYLNDQLARLYVVPNIPMDVDFKPITRGEIKEVRWFLINDLPASKKDPAPKVNLGLNPNHFFMVIPFIKPLKKRLNKMQQSGSSNRGTYSPSAILSSNSNTQSQRTQSPTQGNYRQSGGRGRGGNNNHVVNTNGGPTSQTTPDSNKVETRRKQQQQSFKAQNMNAITQYSRFKDPALDAMWNNQGGVGLKQRQKSQGGGGQGVVVIHPRHRSHRRKLQNKGDIARSEFMTLMLINKIQRLFK</sequence>
<dbReference type="Proteomes" id="UP000007110">
    <property type="component" value="Unassembled WGS sequence"/>
</dbReference>
<dbReference type="CTD" id="167227"/>
<dbReference type="InterPro" id="IPR000086">
    <property type="entry name" value="NUDIX_hydrolase_dom"/>
</dbReference>
<keyword evidence="8" id="KW-0479">Metal-binding</keyword>
<dbReference type="InterPro" id="IPR015797">
    <property type="entry name" value="NUDIX_hydrolase-like_dom_sf"/>
</dbReference>
<evidence type="ECO:0000313" key="19">
    <source>
        <dbReference type="EnsemblMetazoa" id="XP_030832584"/>
    </source>
</evidence>
<comment type="cofactor">
    <cofactor evidence="1">
        <name>Mn(2+)</name>
        <dbReference type="ChEBI" id="CHEBI:29035"/>
    </cofactor>
</comment>
<keyword evidence="20" id="KW-1185">Reference proteome</keyword>
<dbReference type="GeneID" id="581337"/>
<comment type="similarity">
    <text evidence="5">Belongs to the Nudix hydrolase family. DCP2 subfamily.</text>
</comment>
<dbReference type="AlphaFoldDB" id="A0A7M7N8J2"/>
<feature type="compositionally biased region" description="Low complexity" evidence="17">
    <location>
        <begin position="289"/>
        <end position="299"/>
    </location>
</feature>
<evidence type="ECO:0000256" key="8">
    <source>
        <dbReference type="ARBA" id="ARBA00022723"/>
    </source>
</evidence>
<dbReference type="SUPFAM" id="SSF55811">
    <property type="entry name" value="Nudix"/>
    <property type="match status" value="1"/>
</dbReference>
<dbReference type="CDD" id="cd03672">
    <property type="entry name" value="NUDIX_Dcp2p_Nudt20"/>
    <property type="match status" value="1"/>
</dbReference>
<comment type="function">
    <text evidence="14">Decapping metalloenzyme that catalyzes the cleavage of the cap structure on mRNAs. Removes the 7-methyl guanine cap structure from mRNA molecules, yielding a 5'-phosphorylated mRNA fragment and 7m-GDP. Necessary for the degradation of mRNAs, both in normal mRNA turnover and in nonsense-mediated mRNA decay. Plays a role in replication-dependent histone mRNA degradation. Has higher activity towards mRNAs that lack a poly(A) tail. Has no activity towards a cap structure lacking an RNA moiety. The presence of a N(6)-methyladenosine methylation at the second transcribed position of mRNAs (N(6),2'-O-dimethyladenosine cap; m6A(m)) provides resistance to DCP2-mediated decapping. Blocks autophagy in nutrient-rich conditions by repressing the expression of ATG-related genes through degradation of their transcripts.</text>
</comment>
<dbReference type="Pfam" id="PF05026">
    <property type="entry name" value="DCP2"/>
    <property type="match status" value="1"/>
</dbReference>
<dbReference type="GO" id="GO:0005634">
    <property type="term" value="C:nucleus"/>
    <property type="evidence" value="ECO:0007669"/>
    <property type="project" value="UniProtKB-SubCell"/>
</dbReference>
<keyword evidence="7" id="KW-0597">Phosphoprotein</keyword>
<dbReference type="Gene3D" id="1.10.10.1050">
    <property type="entry name" value="Dcp2, box A domain"/>
    <property type="match status" value="1"/>
</dbReference>
<evidence type="ECO:0000256" key="4">
    <source>
        <dbReference type="ARBA" id="ARBA00004201"/>
    </source>
</evidence>
<dbReference type="EnsemblMetazoa" id="XM_030976724">
    <property type="protein sequence ID" value="XP_030832584"/>
    <property type="gene ID" value="LOC581337"/>
</dbReference>
<dbReference type="GO" id="GO:0030145">
    <property type="term" value="F:manganese ion binding"/>
    <property type="evidence" value="ECO:0007669"/>
    <property type="project" value="InterPro"/>
</dbReference>
<dbReference type="SMART" id="SM01125">
    <property type="entry name" value="DCP2"/>
    <property type="match status" value="1"/>
</dbReference>
<dbReference type="RefSeq" id="XP_030832584.1">
    <property type="nucleotide sequence ID" value="XM_030976724.1"/>
</dbReference>
<keyword evidence="10" id="KW-0694">RNA-binding</keyword>
<feature type="compositionally biased region" description="Low complexity" evidence="17">
    <location>
        <begin position="260"/>
        <end position="281"/>
    </location>
</feature>
<name>A0A7M7N8J2_STRPU</name>
<dbReference type="GO" id="GO:0000290">
    <property type="term" value="P:deadenylation-dependent decapping of nuclear-transcribed mRNA"/>
    <property type="evidence" value="ECO:0007669"/>
    <property type="project" value="InterPro"/>
</dbReference>
<dbReference type="InterPro" id="IPR036189">
    <property type="entry name" value="DCP2_BoxA_sf"/>
</dbReference>
<dbReference type="PANTHER" id="PTHR23114:SF17">
    <property type="entry name" value="M7GPPPN-MRNA HYDROLASE"/>
    <property type="match status" value="1"/>
</dbReference>
<comment type="subcellular location">
    <subcellularLocation>
        <location evidence="4">Cytoplasm</location>
        <location evidence="4">P-body</location>
    </subcellularLocation>
    <subcellularLocation>
        <location evidence="3">Nucleus</location>
    </subcellularLocation>
</comment>
<dbReference type="OMA" id="GRNHENP"/>
<dbReference type="FunFam" id="1.10.10.1050:FF:000001">
    <property type="entry name" value="M7GpppN-mRNA hydrolase isoform 2"/>
    <property type="match status" value="1"/>
</dbReference>
<protein>
    <recommendedName>
        <fullName evidence="15">m7GpppN-mRNA hydrolase</fullName>
    </recommendedName>
    <alternativeName>
        <fullName evidence="16">mRNA-decapping enzyme 2</fullName>
    </alternativeName>
</protein>
<evidence type="ECO:0000256" key="5">
    <source>
        <dbReference type="ARBA" id="ARBA00005279"/>
    </source>
</evidence>
<feature type="region of interest" description="Disordered" evidence="17">
    <location>
        <begin position="240"/>
        <end position="323"/>
    </location>
</feature>
<accession>A0A7M7N8J2</accession>
<dbReference type="InterPro" id="IPR044099">
    <property type="entry name" value="Dcp2_NUDIX"/>
</dbReference>
<keyword evidence="12" id="KW-0539">Nucleus</keyword>
<evidence type="ECO:0000256" key="1">
    <source>
        <dbReference type="ARBA" id="ARBA00001936"/>
    </source>
</evidence>
<dbReference type="GO" id="GO:0003723">
    <property type="term" value="F:RNA binding"/>
    <property type="evidence" value="ECO:0007669"/>
    <property type="project" value="UniProtKB-KW"/>
</dbReference>
<evidence type="ECO:0000259" key="18">
    <source>
        <dbReference type="PROSITE" id="PS51462"/>
    </source>
</evidence>
<proteinExistence type="inferred from homology"/>
<evidence type="ECO:0000256" key="15">
    <source>
        <dbReference type="ARBA" id="ARBA00068566"/>
    </source>
</evidence>
<evidence type="ECO:0000256" key="17">
    <source>
        <dbReference type="SAM" id="MobiDB-lite"/>
    </source>
</evidence>
<keyword evidence="11" id="KW-0464">Manganese</keyword>
<evidence type="ECO:0000256" key="9">
    <source>
        <dbReference type="ARBA" id="ARBA00022801"/>
    </source>
</evidence>
<dbReference type="GO" id="GO:0000184">
    <property type="term" value="P:nuclear-transcribed mRNA catabolic process, nonsense-mediated decay"/>
    <property type="evidence" value="ECO:0007669"/>
    <property type="project" value="InterPro"/>
</dbReference>
<evidence type="ECO:0000313" key="20">
    <source>
        <dbReference type="Proteomes" id="UP000007110"/>
    </source>
</evidence>
<dbReference type="PROSITE" id="PS00893">
    <property type="entry name" value="NUDIX_BOX"/>
    <property type="match status" value="1"/>
</dbReference>
<feature type="compositionally biased region" description="Polar residues" evidence="17">
    <location>
        <begin position="241"/>
        <end position="259"/>
    </location>
</feature>
<dbReference type="InterPro" id="IPR007722">
    <property type="entry name" value="DCP2_BoxA"/>
</dbReference>
<evidence type="ECO:0000256" key="2">
    <source>
        <dbReference type="ARBA" id="ARBA00001946"/>
    </source>
</evidence>
<reference evidence="19" key="2">
    <citation type="submission" date="2021-01" db="UniProtKB">
        <authorList>
            <consortium name="EnsemblMetazoa"/>
        </authorList>
    </citation>
    <scope>IDENTIFICATION</scope>
</reference>
<evidence type="ECO:0000256" key="12">
    <source>
        <dbReference type="ARBA" id="ARBA00023242"/>
    </source>
</evidence>
<dbReference type="SUPFAM" id="SSF140586">
    <property type="entry name" value="Dcp2 domain-like"/>
    <property type="match status" value="1"/>
</dbReference>
<evidence type="ECO:0000256" key="10">
    <source>
        <dbReference type="ARBA" id="ARBA00022884"/>
    </source>
</evidence>
<evidence type="ECO:0000256" key="13">
    <source>
        <dbReference type="ARBA" id="ARBA00047661"/>
    </source>
</evidence>
<keyword evidence="9" id="KW-0378">Hydrolase</keyword>
<dbReference type="GO" id="GO:0140933">
    <property type="term" value="F:5'-(N(7)-methylguanosine 5'-triphospho)-[mRNA] hydrolase activity"/>
    <property type="evidence" value="ECO:0007669"/>
    <property type="project" value="UniProtKB-EC"/>
</dbReference>
<dbReference type="Pfam" id="PF00293">
    <property type="entry name" value="NUDIX"/>
    <property type="match status" value="1"/>
</dbReference>
<dbReference type="PROSITE" id="PS51462">
    <property type="entry name" value="NUDIX"/>
    <property type="match status" value="1"/>
</dbReference>
<evidence type="ECO:0000256" key="11">
    <source>
        <dbReference type="ARBA" id="ARBA00023211"/>
    </source>
</evidence>
<keyword evidence="6" id="KW-0963">Cytoplasm</keyword>
<evidence type="ECO:0000256" key="14">
    <source>
        <dbReference type="ARBA" id="ARBA00060003"/>
    </source>
</evidence>
<dbReference type="FunFam" id="3.90.79.10:FF:000003">
    <property type="entry name" value="M7GpppN-mRNA hydrolase isoform 2"/>
    <property type="match status" value="1"/>
</dbReference>
<evidence type="ECO:0000256" key="3">
    <source>
        <dbReference type="ARBA" id="ARBA00004123"/>
    </source>
</evidence>
<feature type="domain" description="Nudix hydrolase" evidence="18">
    <location>
        <begin position="95"/>
        <end position="222"/>
    </location>
</feature>
<reference evidence="20" key="1">
    <citation type="submission" date="2015-02" db="EMBL/GenBank/DDBJ databases">
        <title>Genome sequencing for Strongylocentrotus purpuratus.</title>
        <authorList>
            <person name="Murali S."/>
            <person name="Liu Y."/>
            <person name="Vee V."/>
            <person name="English A."/>
            <person name="Wang M."/>
            <person name="Skinner E."/>
            <person name="Han Y."/>
            <person name="Muzny D.M."/>
            <person name="Worley K.C."/>
            <person name="Gibbs R.A."/>
        </authorList>
    </citation>
    <scope>NUCLEOTIDE SEQUENCE</scope>
</reference>
<organism evidence="19 20">
    <name type="scientific">Strongylocentrotus purpuratus</name>
    <name type="common">Purple sea urchin</name>
    <dbReference type="NCBI Taxonomy" id="7668"/>
    <lineage>
        <taxon>Eukaryota</taxon>
        <taxon>Metazoa</taxon>
        <taxon>Echinodermata</taxon>
        <taxon>Eleutherozoa</taxon>
        <taxon>Echinozoa</taxon>
        <taxon>Echinoidea</taxon>
        <taxon>Euechinoidea</taxon>
        <taxon>Echinacea</taxon>
        <taxon>Camarodonta</taxon>
        <taxon>Echinidea</taxon>
        <taxon>Strongylocentrotidae</taxon>
        <taxon>Strongylocentrotus</taxon>
    </lineage>
</organism>
<dbReference type="InterPro" id="IPR020084">
    <property type="entry name" value="NUDIX_hydrolase_CS"/>
</dbReference>
<dbReference type="Gene3D" id="3.90.79.10">
    <property type="entry name" value="Nucleoside Triphosphate Pyrophosphohydrolase"/>
    <property type="match status" value="1"/>
</dbReference>
<comment type="cofactor">
    <cofactor evidence="2">
        <name>Mg(2+)</name>
        <dbReference type="ChEBI" id="CHEBI:18420"/>
    </cofactor>
</comment>
<evidence type="ECO:0000256" key="16">
    <source>
        <dbReference type="ARBA" id="ARBA00078183"/>
    </source>
</evidence>
<evidence type="ECO:0000256" key="6">
    <source>
        <dbReference type="ARBA" id="ARBA00022490"/>
    </source>
</evidence>
<evidence type="ECO:0000256" key="7">
    <source>
        <dbReference type="ARBA" id="ARBA00022553"/>
    </source>
</evidence>
<dbReference type="GO" id="GO:0000932">
    <property type="term" value="C:P-body"/>
    <property type="evidence" value="ECO:0007669"/>
    <property type="project" value="UniProtKB-SubCell"/>
</dbReference>